<evidence type="ECO:0000313" key="2">
    <source>
        <dbReference type="EMBL" id="ADI00966.1"/>
    </source>
</evidence>
<dbReference type="GO" id="GO:0016758">
    <property type="term" value="F:hexosyltransferase activity"/>
    <property type="evidence" value="ECO:0007669"/>
    <property type="project" value="UniProtKB-ARBA"/>
</dbReference>
<evidence type="ECO:0000259" key="1">
    <source>
        <dbReference type="Pfam" id="PF00535"/>
    </source>
</evidence>
<name>D7CJ77_SYNLT</name>
<keyword evidence="2" id="KW-0808">Transferase</keyword>
<dbReference type="InterPro" id="IPR029044">
    <property type="entry name" value="Nucleotide-diphossugar_trans"/>
</dbReference>
<dbReference type="eggNOG" id="COG1216">
    <property type="taxonomic scope" value="Bacteria"/>
</dbReference>
<dbReference type="Pfam" id="PF00535">
    <property type="entry name" value="Glycos_transf_2"/>
    <property type="match status" value="1"/>
</dbReference>
<dbReference type="CDD" id="cd00761">
    <property type="entry name" value="Glyco_tranf_GTA_type"/>
    <property type="match status" value="1"/>
</dbReference>
<evidence type="ECO:0000313" key="3">
    <source>
        <dbReference type="Proteomes" id="UP000000378"/>
    </source>
</evidence>
<dbReference type="STRING" id="643648.Slip_0166"/>
<dbReference type="Gene3D" id="3.90.550.10">
    <property type="entry name" value="Spore Coat Polysaccharide Biosynthesis Protein SpsA, Chain A"/>
    <property type="match status" value="1"/>
</dbReference>
<feature type="domain" description="Glycosyltransferase 2-like" evidence="1">
    <location>
        <begin position="19"/>
        <end position="135"/>
    </location>
</feature>
<dbReference type="PANTHER" id="PTHR22916:SF3">
    <property type="entry name" value="UDP-GLCNAC:BETAGAL BETA-1,3-N-ACETYLGLUCOSAMINYLTRANSFERASE-LIKE PROTEIN 1"/>
    <property type="match status" value="1"/>
</dbReference>
<dbReference type="InterPro" id="IPR001173">
    <property type="entry name" value="Glyco_trans_2-like"/>
</dbReference>
<dbReference type="Proteomes" id="UP000000378">
    <property type="component" value="Chromosome"/>
</dbReference>
<proteinExistence type="predicted"/>
<dbReference type="CAZy" id="GT2">
    <property type="family name" value="Glycosyltransferase Family 2"/>
</dbReference>
<accession>D7CJ77</accession>
<dbReference type="PANTHER" id="PTHR22916">
    <property type="entry name" value="GLYCOSYLTRANSFERASE"/>
    <property type="match status" value="1"/>
</dbReference>
<dbReference type="SUPFAM" id="SSF53448">
    <property type="entry name" value="Nucleotide-diphospho-sugar transferases"/>
    <property type="match status" value="1"/>
</dbReference>
<keyword evidence="3" id="KW-1185">Reference proteome</keyword>
<sequence length="342" mass="39348">MTREHTVLDFRFLIEPAVSVIIPAFNVERYIEEMLYSLEMQVFTDFEIIVVDDGSTDETFNIVRKYLSGSKVGGCLIMQGNSGVSVARNTGLQYARGRYVCFVDADDTVSPYYLKTLYDANIKNNTTIALCSFITLSEGSPHSSCGLSEGEVRVCESLRLMRNMLLGKIGVGCWSLLIQRELLIKEGIYFAEGYRYSEDLHFVWRALAHVDKVSLCNRRLYNYRFREGSAMAKFGPERLEGLYLMEDLVRFFEVHCPSFGKEFEIHGVARWVWATLWQAACALPYPKFIKLCNDLKAKERMKRLRDFSDVRVRLSSILFLINARAYYMIARTVARIAGMNRF</sequence>
<protein>
    <submittedName>
        <fullName evidence="2">Glycosyl transferase family 2</fullName>
    </submittedName>
</protein>
<dbReference type="AlphaFoldDB" id="D7CJ77"/>
<organism evidence="2 3">
    <name type="scientific">Syntrophothermus lipocalidus (strain DSM 12680 / TGB-C1)</name>
    <dbReference type="NCBI Taxonomy" id="643648"/>
    <lineage>
        <taxon>Bacteria</taxon>
        <taxon>Bacillati</taxon>
        <taxon>Bacillota</taxon>
        <taxon>Clostridia</taxon>
        <taxon>Eubacteriales</taxon>
        <taxon>Syntrophomonadaceae</taxon>
        <taxon>Syntrophothermus</taxon>
    </lineage>
</organism>
<gene>
    <name evidence="2" type="ordered locus">Slip_0166</name>
</gene>
<dbReference type="EMBL" id="CP002048">
    <property type="protein sequence ID" value="ADI00966.1"/>
    <property type="molecule type" value="Genomic_DNA"/>
</dbReference>
<reference evidence="3" key="1">
    <citation type="journal article" date="2010" name="Stand. Genomic Sci.">
        <title>Complete genome sequence of Syntrophothermus lipocalidus type strain (TGB-C1T).</title>
        <authorList>
            <consortium name="US DOE Joint Genome Institute (JGI-PGF)"/>
            <person name="Djao O."/>
            <person name="Zhang X."/>
            <person name="Lucas S."/>
            <person name="Lapidus A."/>
            <person name="Glavina Del Rio T."/>
            <person name="Nolan M."/>
            <person name="Tice H."/>
            <person name="Cheng J."/>
            <person name="Han C."/>
            <person name="Tapia R."/>
            <person name="Goodwin L."/>
            <person name="Pitluck S."/>
            <person name="Liolios K."/>
            <person name="Ivanova N."/>
            <person name="Mavromatis K."/>
            <person name="Mikhailova N."/>
            <person name="Ovchinnikova G."/>
            <person name="Pati A."/>
            <person name="Brambilla E."/>
            <person name="Chen A."/>
            <person name="Palaniappan K."/>
            <person name="Land M."/>
            <person name="Hauser L."/>
            <person name="Chang Y."/>
            <person name="Jeffries C."/>
            <person name="Rohde M."/>
            <person name="Sikorski J."/>
            <person name="Spring S."/>
            <person name="Goker M."/>
            <person name="Detter J."/>
            <person name="Woyke T."/>
            <person name="Bristow J."/>
            <person name="Eisen J."/>
            <person name="Markowitz V."/>
            <person name="Hugenholtz P."/>
            <person name="Kyrpides N."/>
            <person name="Klenk H."/>
        </authorList>
    </citation>
    <scope>NUCLEOTIDE SEQUENCE [LARGE SCALE GENOMIC DNA]</scope>
    <source>
        <strain evidence="3">DSM 12680 / TGB-C1</strain>
    </source>
</reference>
<reference evidence="2 3" key="2">
    <citation type="journal article" date="2010" name="Stand. Genomic Sci.">
        <title>Complete genome sequence of Syntrophothermus lipocalidus type strain (TGB-C1).</title>
        <authorList>
            <person name="Djao O.D."/>
            <person name="Zhang X."/>
            <person name="Lucas S."/>
            <person name="Lapidus A."/>
            <person name="Del Rio T.G."/>
            <person name="Nolan M."/>
            <person name="Tice H."/>
            <person name="Cheng J.F."/>
            <person name="Han C."/>
            <person name="Tapia R."/>
            <person name="Goodwin L."/>
            <person name="Pitluck S."/>
            <person name="Liolios K."/>
            <person name="Ivanova N."/>
            <person name="Mavromatis K."/>
            <person name="Mikhailova N."/>
            <person name="Ovchinnikova G."/>
            <person name="Pati A."/>
            <person name="Brambilla E."/>
            <person name="Chen A."/>
            <person name="Palaniappan K."/>
            <person name="Land M."/>
            <person name="Hauser L."/>
            <person name="Chang Y.J."/>
            <person name="Jeffries C.D."/>
            <person name="Rohde M."/>
            <person name="Sikorski J."/>
            <person name="Spring S."/>
            <person name="Goker M."/>
            <person name="Detter J.C."/>
            <person name="Woyke T."/>
            <person name="Bristow J."/>
            <person name="Eisen J.A."/>
            <person name="Markowitz V."/>
            <person name="Hugenholtz P."/>
            <person name="Kyrpides N.C."/>
            <person name="Klenk H.P."/>
        </authorList>
    </citation>
    <scope>NUCLEOTIDE SEQUENCE [LARGE SCALE GENOMIC DNA]</scope>
    <source>
        <strain evidence="3">DSM 12680 / TGB-C1</strain>
    </source>
</reference>
<dbReference type="KEGG" id="slp:Slip_0166"/>
<dbReference type="HOGENOM" id="CLU_025996_25_0_9"/>